<dbReference type="OMA" id="IRVWINR"/>
<evidence type="ECO:0000256" key="4">
    <source>
        <dbReference type="ARBA" id="ARBA00022989"/>
    </source>
</evidence>
<dbReference type="AlphaFoldDB" id="A0A059BDE1"/>
<evidence type="ECO:0000256" key="6">
    <source>
        <dbReference type="RuleBase" id="RU363132"/>
    </source>
</evidence>
<evidence type="ECO:0000259" key="7">
    <source>
        <dbReference type="PROSITE" id="PS50845"/>
    </source>
</evidence>
<comment type="subcellular location">
    <subcellularLocation>
        <location evidence="1 6">Endoplasmic reticulum membrane</location>
        <topology evidence="1 6">Multi-pass membrane protein</topology>
    </subcellularLocation>
</comment>
<evidence type="ECO:0000256" key="2">
    <source>
        <dbReference type="ARBA" id="ARBA00022692"/>
    </source>
</evidence>
<accession>A0A059BDE1</accession>
<feature type="transmembrane region" description="Helical" evidence="6">
    <location>
        <begin position="54"/>
        <end position="73"/>
    </location>
</feature>
<sequence length="207" mass="23144">MGDSHQPPRLSVHRALGGGFVADSLLWKNWTGGATLLAGATALWFVFERAGYNVLSFAANVLLLLFAILFLWAKSASLLNRPLPPLPDLKVSEESVVEIADVMQEWVNYTLSIACDITVGRNLKLFLQVSLGLWLISYIGSLFNFITLVYIGVILSLTVPLLYDKYQEIIDEKWCRAHKAIQVLLMRIDNSVLKKIPLASNKKKKTQ</sequence>
<dbReference type="Pfam" id="PF02453">
    <property type="entry name" value="Reticulon"/>
    <property type="match status" value="1"/>
</dbReference>
<dbReference type="PROSITE" id="PS50845">
    <property type="entry name" value="RETICULON"/>
    <property type="match status" value="1"/>
</dbReference>
<keyword evidence="3 6" id="KW-0256">Endoplasmic reticulum</keyword>
<dbReference type="PANTHER" id="PTHR10994:SF154">
    <property type="entry name" value="RETICULON-LIKE PROTEIN B11"/>
    <property type="match status" value="1"/>
</dbReference>
<dbReference type="FunCoup" id="A0A059BDE1">
    <property type="interactions" value="1034"/>
</dbReference>
<dbReference type="OrthoDB" id="567788at2759"/>
<dbReference type="InterPro" id="IPR003388">
    <property type="entry name" value="Reticulon"/>
</dbReference>
<proteinExistence type="predicted"/>
<protein>
    <recommendedName>
        <fullName evidence="6">Reticulon-like protein</fullName>
    </recommendedName>
</protein>
<keyword evidence="5 6" id="KW-0472">Membrane</keyword>
<gene>
    <name evidence="8" type="ORF">EUGRSUZ_G01351</name>
</gene>
<evidence type="ECO:0000256" key="1">
    <source>
        <dbReference type="ARBA" id="ARBA00004477"/>
    </source>
</evidence>
<dbReference type="GO" id="GO:0005789">
    <property type="term" value="C:endoplasmic reticulum membrane"/>
    <property type="evidence" value="ECO:0007669"/>
    <property type="project" value="UniProtKB-SubCell"/>
</dbReference>
<feature type="domain" description="Reticulon" evidence="7">
    <location>
        <begin position="21"/>
        <end position="207"/>
    </location>
</feature>
<feature type="transmembrane region" description="Helical" evidence="6">
    <location>
        <begin position="30"/>
        <end position="47"/>
    </location>
</feature>
<reference evidence="8" key="1">
    <citation type="submission" date="2013-07" db="EMBL/GenBank/DDBJ databases">
        <title>The genome of Eucalyptus grandis.</title>
        <authorList>
            <person name="Schmutz J."/>
            <person name="Hayes R."/>
            <person name="Myburg A."/>
            <person name="Tuskan G."/>
            <person name="Grattapaglia D."/>
            <person name="Rokhsar D.S."/>
        </authorList>
    </citation>
    <scope>NUCLEOTIDE SEQUENCE</scope>
    <source>
        <tissue evidence="8">Leaf extractions</tissue>
    </source>
</reference>
<dbReference type="eggNOG" id="KOG1792">
    <property type="taxonomic scope" value="Eukaryota"/>
</dbReference>
<dbReference type="Gramene" id="KCW63700">
    <property type="protein sequence ID" value="KCW63700"/>
    <property type="gene ID" value="EUGRSUZ_G01351"/>
</dbReference>
<evidence type="ECO:0000313" key="8">
    <source>
        <dbReference type="EMBL" id="KCW63700.1"/>
    </source>
</evidence>
<dbReference type="EMBL" id="KK198759">
    <property type="protein sequence ID" value="KCW63700.1"/>
    <property type="molecule type" value="Genomic_DNA"/>
</dbReference>
<keyword evidence="2 6" id="KW-0812">Transmembrane</keyword>
<dbReference type="PANTHER" id="PTHR10994">
    <property type="entry name" value="RETICULON"/>
    <property type="match status" value="1"/>
</dbReference>
<dbReference type="KEGG" id="egr:104453144"/>
<feature type="transmembrane region" description="Helical" evidence="6">
    <location>
        <begin position="135"/>
        <end position="163"/>
    </location>
</feature>
<name>A0A059BDE1_EUCGR</name>
<keyword evidence="4 6" id="KW-1133">Transmembrane helix</keyword>
<organism evidence="8">
    <name type="scientific">Eucalyptus grandis</name>
    <name type="common">Flooded gum</name>
    <dbReference type="NCBI Taxonomy" id="71139"/>
    <lineage>
        <taxon>Eukaryota</taxon>
        <taxon>Viridiplantae</taxon>
        <taxon>Streptophyta</taxon>
        <taxon>Embryophyta</taxon>
        <taxon>Tracheophyta</taxon>
        <taxon>Spermatophyta</taxon>
        <taxon>Magnoliopsida</taxon>
        <taxon>eudicotyledons</taxon>
        <taxon>Gunneridae</taxon>
        <taxon>Pentapetalae</taxon>
        <taxon>rosids</taxon>
        <taxon>malvids</taxon>
        <taxon>Myrtales</taxon>
        <taxon>Myrtaceae</taxon>
        <taxon>Myrtoideae</taxon>
        <taxon>Eucalypteae</taxon>
        <taxon>Eucalyptus</taxon>
    </lineage>
</organism>
<evidence type="ECO:0000256" key="3">
    <source>
        <dbReference type="ARBA" id="ARBA00022824"/>
    </source>
</evidence>
<dbReference type="GO" id="GO:0009617">
    <property type="term" value="P:response to bacterium"/>
    <property type="evidence" value="ECO:0007669"/>
    <property type="project" value="InterPro"/>
</dbReference>
<evidence type="ECO:0000256" key="5">
    <source>
        <dbReference type="ARBA" id="ARBA00023136"/>
    </source>
</evidence>
<dbReference type="InterPro" id="IPR045064">
    <property type="entry name" value="Reticulon-like"/>
</dbReference>
<dbReference type="InParanoid" id="A0A059BDE1"/>